<dbReference type="EMBL" id="SJPX01000004">
    <property type="protein sequence ID" value="TWU49838.1"/>
    <property type="molecule type" value="Genomic_DNA"/>
</dbReference>
<dbReference type="SUPFAM" id="SSF53335">
    <property type="entry name" value="S-adenosyl-L-methionine-dependent methyltransferases"/>
    <property type="match status" value="1"/>
</dbReference>
<accession>A0A5C6ELU6</accession>
<dbReference type="OrthoDB" id="283520at2"/>
<dbReference type="Gene3D" id="3.40.50.150">
    <property type="entry name" value="Vaccinia Virus protein VP39"/>
    <property type="match status" value="1"/>
</dbReference>
<sequence>MPLRPIKVPDSIKQLAYFDGAEELIDSANEAIEAFMLEDEDVIENFVNCDFHLFDQVLTWILDEHLLTGNRFLEFGSGFGVGSMLASMRGMESVGIEIEPRLVEHSTRVIEELGSDAKIYCGSFIPRGIEGLPDLASDVDHVDGEEGDVYDEIGMEVDDFDLIFAFPWPGEHSFFEAIFEASAAKGALLLTYRGREGMHLLRNE</sequence>
<keyword evidence="2" id="KW-1185">Reference proteome</keyword>
<gene>
    <name evidence="1" type="ORF">Poly59_44630</name>
</gene>
<dbReference type="InterPro" id="IPR029063">
    <property type="entry name" value="SAM-dependent_MTases_sf"/>
</dbReference>
<reference evidence="1 2" key="1">
    <citation type="submission" date="2019-02" db="EMBL/GenBank/DDBJ databases">
        <title>Deep-cultivation of Planctomycetes and their phenomic and genomic characterization uncovers novel biology.</title>
        <authorList>
            <person name="Wiegand S."/>
            <person name="Jogler M."/>
            <person name="Boedeker C."/>
            <person name="Pinto D."/>
            <person name="Vollmers J."/>
            <person name="Rivas-Marin E."/>
            <person name="Kohn T."/>
            <person name="Peeters S.H."/>
            <person name="Heuer A."/>
            <person name="Rast P."/>
            <person name="Oberbeckmann S."/>
            <person name="Bunk B."/>
            <person name="Jeske O."/>
            <person name="Meyerdierks A."/>
            <person name="Storesund J.E."/>
            <person name="Kallscheuer N."/>
            <person name="Luecker S."/>
            <person name="Lage O.M."/>
            <person name="Pohl T."/>
            <person name="Merkel B.J."/>
            <person name="Hornburger P."/>
            <person name="Mueller R.-W."/>
            <person name="Bruemmer F."/>
            <person name="Labrenz M."/>
            <person name="Spormann A.M."/>
            <person name="Op Den Camp H."/>
            <person name="Overmann J."/>
            <person name="Amann R."/>
            <person name="Jetten M.S.M."/>
            <person name="Mascher T."/>
            <person name="Medema M.H."/>
            <person name="Devos D.P."/>
            <person name="Kaster A.-K."/>
            <person name="Ovreas L."/>
            <person name="Rohde M."/>
            <person name="Galperin M.Y."/>
            <person name="Jogler C."/>
        </authorList>
    </citation>
    <scope>NUCLEOTIDE SEQUENCE [LARGE SCALE GENOMIC DNA]</scope>
    <source>
        <strain evidence="1 2">Poly59</strain>
    </source>
</reference>
<proteinExistence type="predicted"/>
<dbReference type="Proteomes" id="UP000317977">
    <property type="component" value="Unassembled WGS sequence"/>
</dbReference>
<evidence type="ECO:0000313" key="1">
    <source>
        <dbReference type="EMBL" id="TWU49838.1"/>
    </source>
</evidence>
<organism evidence="1 2">
    <name type="scientific">Rubripirellula reticaptiva</name>
    <dbReference type="NCBI Taxonomy" id="2528013"/>
    <lineage>
        <taxon>Bacteria</taxon>
        <taxon>Pseudomonadati</taxon>
        <taxon>Planctomycetota</taxon>
        <taxon>Planctomycetia</taxon>
        <taxon>Pirellulales</taxon>
        <taxon>Pirellulaceae</taxon>
        <taxon>Rubripirellula</taxon>
    </lineage>
</organism>
<comment type="caution">
    <text evidence="1">The sequence shown here is derived from an EMBL/GenBank/DDBJ whole genome shotgun (WGS) entry which is preliminary data.</text>
</comment>
<evidence type="ECO:0000313" key="2">
    <source>
        <dbReference type="Proteomes" id="UP000317977"/>
    </source>
</evidence>
<protein>
    <submittedName>
        <fullName evidence="1">Uncharacterized protein</fullName>
    </submittedName>
</protein>
<dbReference type="RefSeq" id="WP_146536030.1">
    <property type="nucleotide sequence ID" value="NZ_SJPX01000004.1"/>
</dbReference>
<dbReference type="AlphaFoldDB" id="A0A5C6ELU6"/>
<name>A0A5C6ELU6_9BACT</name>